<keyword evidence="3" id="KW-1185">Reference proteome</keyword>
<dbReference type="InterPro" id="IPR029016">
    <property type="entry name" value="GAF-like_dom_sf"/>
</dbReference>
<dbReference type="PANTHER" id="PTHR30136:SF35">
    <property type="entry name" value="HTH-TYPE TRANSCRIPTIONAL REGULATOR RV1719"/>
    <property type="match status" value="1"/>
</dbReference>
<comment type="caution">
    <text evidence="2">The sequence shown here is derived from an EMBL/GenBank/DDBJ whole genome shotgun (WGS) entry which is preliminary data.</text>
</comment>
<name>A0A7Y9KN67_9MICO</name>
<protein>
    <submittedName>
        <fullName evidence="2">DNA-binding IclR family transcriptional regulator</fullName>
    </submittedName>
</protein>
<proteinExistence type="predicted"/>
<sequence length="175" mass="18513">MAAESQATVHLAVLDGASVRFVAGVTAEDAVVAARVRTGEIAPAYMYSIGRCLLAALDDAEVRELYPTGDLPKPHGALADRRALLAALDEIRAAGFAVNQDDAVLGADAFEGAGSTSCAVRNPSGRPYAALSIAGPRSRLTPEIRREHREVLERGAHELEFIYDFLPAHAGTPYS</sequence>
<reference evidence="2 3" key="1">
    <citation type="submission" date="2020-07" db="EMBL/GenBank/DDBJ databases">
        <title>Sequencing the genomes of 1000 actinobacteria strains.</title>
        <authorList>
            <person name="Klenk H.-P."/>
        </authorList>
    </citation>
    <scope>NUCLEOTIDE SEQUENCE [LARGE SCALE GENOMIC DNA]</scope>
    <source>
        <strain evidence="2 3">DSM 24662</strain>
    </source>
</reference>
<dbReference type="GO" id="GO:0045892">
    <property type="term" value="P:negative regulation of DNA-templated transcription"/>
    <property type="evidence" value="ECO:0007669"/>
    <property type="project" value="TreeGrafter"/>
</dbReference>
<dbReference type="GO" id="GO:0003677">
    <property type="term" value="F:DNA binding"/>
    <property type="evidence" value="ECO:0007669"/>
    <property type="project" value="UniProtKB-KW"/>
</dbReference>
<feature type="domain" description="IclR-ED" evidence="1">
    <location>
        <begin position="1"/>
        <end position="165"/>
    </location>
</feature>
<evidence type="ECO:0000313" key="2">
    <source>
        <dbReference type="EMBL" id="NYE21534.1"/>
    </source>
</evidence>
<evidence type="ECO:0000259" key="1">
    <source>
        <dbReference type="PROSITE" id="PS51078"/>
    </source>
</evidence>
<evidence type="ECO:0000313" key="3">
    <source>
        <dbReference type="Proteomes" id="UP000576969"/>
    </source>
</evidence>
<accession>A0A7Y9KN67</accession>
<dbReference type="PANTHER" id="PTHR30136">
    <property type="entry name" value="HELIX-TURN-HELIX TRANSCRIPTIONAL REGULATOR, ICLR FAMILY"/>
    <property type="match status" value="1"/>
</dbReference>
<dbReference type="Proteomes" id="UP000576969">
    <property type="component" value="Unassembled WGS sequence"/>
</dbReference>
<dbReference type="InterPro" id="IPR050707">
    <property type="entry name" value="HTH_MetabolicPath_Reg"/>
</dbReference>
<dbReference type="GO" id="GO:0003700">
    <property type="term" value="F:DNA-binding transcription factor activity"/>
    <property type="evidence" value="ECO:0007669"/>
    <property type="project" value="TreeGrafter"/>
</dbReference>
<dbReference type="EMBL" id="JACCBV010000001">
    <property type="protein sequence ID" value="NYE21534.1"/>
    <property type="molecule type" value="Genomic_DNA"/>
</dbReference>
<organism evidence="2 3">
    <name type="scientific">Microbacterium immunditiarum</name>
    <dbReference type="NCBI Taxonomy" id="337480"/>
    <lineage>
        <taxon>Bacteria</taxon>
        <taxon>Bacillati</taxon>
        <taxon>Actinomycetota</taxon>
        <taxon>Actinomycetes</taxon>
        <taxon>Micrococcales</taxon>
        <taxon>Microbacteriaceae</taxon>
        <taxon>Microbacterium</taxon>
    </lineage>
</organism>
<dbReference type="Gene3D" id="3.30.450.40">
    <property type="match status" value="1"/>
</dbReference>
<keyword evidence="2" id="KW-0238">DNA-binding</keyword>
<dbReference type="PROSITE" id="PS51078">
    <property type="entry name" value="ICLR_ED"/>
    <property type="match status" value="1"/>
</dbReference>
<dbReference type="AlphaFoldDB" id="A0A7Y9KN67"/>
<gene>
    <name evidence="2" type="ORF">BJ991_003562</name>
</gene>
<dbReference type="Pfam" id="PF01614">
    <property type="entry name" value="IclR_C"/>
    <property type="match status" value="1"/>
</dbReference>
<dbReference type="InterPro" id="IPR014757">
    <property type="entry name" value="Tscrpt_reg_IclR_C"/>
</dbReference>
<dbReference type="SUPFAM" id="SSF55781">
    <property type="entry name" value="GAF domain-like"/>
    <property type="match status" value="1"/>
</dbReference>